<dbReference type="PANTHER" id="PTHR33109:SF4">
    <property type="entry name" value="EPIDERMAL PATTERNING FACTOR-LIKE PROTEIN 6"/>
    <property type="match status" value="1"/>
</dbReference>
<evidence type="ECO:0000256" key="4">
    <source>
        <dbReference type="ARBA" id="ARBA00022729"/>
    </source>
</evidence>
<evidence type="ECO:0000256" key="6">
    <source>
        <dbReference type="SAM" id="SignalP"/>
    </source>
</evidence>
<comment type="subcellular location">
    <subcellularLocation>
        <location evidence="1">Secreted</location>
    </subcellularLocation>
</comment>
<evidence type="ECO:0000256" key="2">
    <source>
        <dbReference type="ARBA" id="ARBA00008127"/>
    </source>
</evidence>
<protein>
    <submittedName>
        <fullName evidence="7">Polygalacturonase</fullName>
    </submittedName>
</protein>
<evidence type="ECO:0000256" key="3">
    <source>
        <dbReference type="ARBA" id="ARBA00022525"/>
    </source>
</evidence>
<dbReference type="GO" id="GO:0005576">
    <property type="term" value="C:extracellular region"/>
    <property type="evidence" value="ECO:0007669"/>
    <property type="project" value="UniProtKB-SubCell"/>
</dbReference>
<evidence type="ECO:0000256" key="5">
    <source>
        <dbReference type="ARBA" id="ARBA00023157"/>
    </source>
</evidence>
<keyword evidence="3" id="KW-0964">Secreted</keyword>
<keyword evidence="5" id="KW-1015">Disulfide bond</keyword>
<name>A0A5B8LDQ1_PINTA</name>
<evidence type="ECO:0000256" key="1">
    <source>
        <dbReference type="ARBA" id="ARBA00004613"/>
    </source>
</evidence>
<dbReference type="EMBL" id="MK388874">
    <property type="protein sequence ID" value="QDZ06029.1"/>
    <property type="molecule type" value="mRNA"/>
</dbReference>
<feature type="chain" id="PRO_5022977662" evidence="6">
    <location>
        <begin position="29"/>
        <end position="118"/>
    </location>
</feature>
<proteinExistence type="evidence at transcript level"/>
<comment type="similarity">
    <text evidence="2">Belongs to the plant cysteine rich small secretory peptide family. Epidermal patterning factor subfamily.</text>
</comment>
<organism evidence="7">
    <name type="scientific">Pinus taeda</name>
    <name type="common">Loblolly pine</name>
    <dbReference type="NCBI Taxonomy" id="3352"/>
    <lineage>
        <taxon>Eukaryota</taxon>
        <taxon>Viridiplantae</taxon>
        <taxon>Streptophyta</taxon>
        <taxon>Embryophyta</taxon>
        <taxon>Tracheophyta</taxon>
        <taxon>Spermatophyta</taxon>
        <taxon>Pinopsida</taxon>
        <taxon>Pinidae</taxon>
        <taxon>Conifers I</taxon>
        <taxon>Pinales</taxon>
        <taxon>Pinaceae</taxon>
        <taxon>Pinus</taxon>
        <taxon>Pinus subgen. Pinus</taxon>
    </lineage>
</organism>
<dbReference type="Pfam" id="PF17181">
    <property type="entry name" value="EPF"/>
    <property type="match status" value="1"/>
</dbReference>
<dbReference type="InterPro" id="IPR039455">
    <property type="entry name" value="EPFL"/>
</dbReference>
<sequence length="118" mass="12967">MEAGFSRYARMKILLSVLILLSFREIGGREISDKQTTSSSERRGAAFLVMGEVRSEVALRGVHTGSAPPSCVAKCEGCNPCKPVQCVVTPKLQCIPKRVEDYYPVLWKCGCGNKIFNP</sequence>
<keyword evidence="4 6" id="KW-0732">Signal</keyword>
<accession>A0A5B8LDQ1</accession>
<dbReference type="PANTHER" id="PTHR33109">
    <property type="entry name" value="EPIDERMAL PATTERNING FACTOR-LIKE PROTEIN 4"/>
    <property type="match status" value="1"/>
</dbReference>
<evidence type="ECO:0000313" key="7">
    <source>
        <dbReference type="EMBL" id="QDZ06029.1"/>
    </source>
</evidence>
<feature type="signal peptide" evidence="6">
    <location>
        <begin position="1"/>
        <end position="28"/>
    </location>
</feature>
<dbReference type="GO" id="GO:0010052">
    <property type="term" value="P:guard cell differentiation"/>
    <property type="evidence" value="ECO:0007669"/>
    <property type="project" value="TreeGrafter"/>
</dbReference>
<reference evidence="7" key="1">
    <citation type="submission" date="2019-01" db="EMBL/GenBank/DDBJ databases">
        <title>Genes encoding secretory proteins associated with pine pollen germination: Predicted functions, subcellular localizations and expression patterns.</title>
        <authorList>
            <person name="Fernando D.D."/>
            <person name="Salazar A.M."/>
        </authorList>
    </citation>
    <scope>NUCLEOTIDE SEQUENCE</scope>
    <source>
        <tissue evidence="7">Germinated pollen</tissue>
    </source>
</reference>
<dbReference type="AlphaFoldDB" id="A0A5B8LDQ1"/>